<reference evidence="3" key="2">
    <citation type="submission" date="2020-05" db="UniProtKB">
        <authorList>
            <consortium name="EnsemblMetazoa"/>
        </authorList>
    </citation>
    <scope>IDENTIFICATION</scope>
    <source>
        <strain evidence="3">wikel</strain>
    </source>
</reference>
<gene>
    <name evidence="2" type="ORF">IscW_ISCW007501</name>
</gene>
<dbReference type="EMBL" id="ABJB010118605">
    <property type="status" value="NOT_ANNOTATED_CDS"/>
    <property type="molecule type" value="Genomic_DNA"/>
</dbReference>
<dbReference type="EMBL" id="DS784804">
    <property type="protein sequence ID" value="EEC09844.1"/>
    <property type="molecule type" value="Genomic_DNA"/>
</dbReference>
<dbReference type="EMBL" id="ABJB010733142">
    <property type="status" value="NOT_ANNOTATED_CDS"/>
    <property type="molecule type" value="Genomic_DNA"/>
</dbReference>
<evidence type="ECO:0000313" key="2">
    <source>
        <dbReference type="EMBL" id="EEC09844.1"/>
    </source>
</evidence>
<dbReference type="VEuPathDB" id="VectorBase:ISCI007501"/>
<evidence type="ECO:0000256" key="1">
    <source>
        <dbReference type="SAM" id="MobiDB-lite"/>
    </source>
</evidence>
<reference evidence="2 4" key="1">
    <citation type="submission" date="2008-03" db="EMBL/GenBank/DDBJ databases">
        <title>Annotation of Ixodes scapularis.</title>
        <authorList>
            <consortium name="Ixodes scapularis Genome Project Consortium"/>
            <person name="Caler E."/>
            <person name="Hannick L.I."/>
            <person name="Bidwell S."/>
            <person name="Joardar V."/>
            <person name="Thiagarajan M."/>
            <person name="Amedeo P."/>
            <person name="Galinsky K.J."/>
            <person name="Schobel S."/>
            <person name="Inman J."/>
            <person name="Hostetler J."/>
            <person name="Miller J."/>
            <person name="Hammond M."/>
            <person name="Megy K."/>
            <person name="Lawson D."/>
            <person name="Kodira C."/>
            <person name="Sutton G."/>
            <person name="Meyer J."/>
            <person name="Hill C.A."/>
            <person name="Birren B."/>
            <person name="Nene V."/>
            <person name="Collins F."/>
            <person name="Alarcon-Chaidez F."/>
            <person name="Wikel S."/>
            <person name="Strausberg R."/>
        </authorList>
    </citation>
    <scope>NUCLEOTIDE SEQUENCE [LARGE SCALE GENOMIC DNA]</scope>
    <source>
        <strain evidence="4">Wikel</strain>
        <strain evidence="2">Wikel colony</strain>
    </source>
</reference>
<organism>
    <name type="scientific">Ixodes scapularis</name>
    <name type="common">Black-legged tick</name>
    <name type="synonym">Deer tick</name>
    <dbReference type="NCBI Taxonomy" id="6945"/>
    <lineage>
        <taxon>Eukaryota</taxon>
        <taxon>Metazoa</taxon>
        <taxon>Ecdysozoa</taxon>
        <taxon>Arthropoda</taxon>
        <taxon>Chelicerata</taxon>
        <taxon>Arachnida</taxon>
        <taxon>Acari</taxon>
        <taxon>Parasitiformes</taxon>
        <taxon>Ixodida</taxon>
        <taxon>Ixodoidea</taxon>
        <taxon>Ixodidae</taxon>
        <taxon>Ixodinae</taxon>
        <taxon>Ixodes</taxon>
    </lineage>
</organism>
<dbReference type="EnsemblMetazoa" id="ISCW007501-RA">
    <property type="protein sequence ID" value="ISCW007501-PA"/>
    <property type="gene ID" value="ISCW007501"/>
</dbReference>
<dbReference type="InParanoid" id="B7PTC2"/>
<name>B7PTC2_IXOSC</name>
<evidence type="ECO:0000313" key="3">
    <source>
        <dbReference type="EnsemblMetazoa" id="ISCW007501-PA"/>
    </source>
</evidence>
<dbReference type="Proteomes" id="UP000001555">
    <property type="component" value="Unassembled WGS sequence"/>
</dbReference>
<dbReference type="VEuPathDB" id="VectorBase:ISCW007501"/>
<dbReference type="AlphaFoldDB" id="B7PTC2"/>
<keyword evidence="4" id="KW-1185">Reference proteome</keyword>
<feature type="region of interest" description="Disordered" evidence="1">
    <location>
        <begin position="168"/>
        <end position="187"/>
    </location>
</feature>
<sequence>MTKAVGHLACTIGDCQPPRKLPYGHLHFVEVACATYPEMSAPPPNMGYPPGTMPPQGYYQPPPPGYYQPMPPPAQVQPAYNPVYVQQPPTAPPVTVVVEQAPRPVAPAQTVIVEEHRPVSTGLGVGAGVAMGMVAGAALASSHSHHTTHHHHHGLLGHRAPVNVHVHPGHHHPTTLAGRIIQARRRH</sequence>
<dbReference type="HOGENOM" id="CLU_1449235_0_0_1"/>
<dbReference type="EMBL" id="ABJB010945889">
    <property type="status" value="NOT_ANNOTATED_CDS"/>
    <property type="molecule type" value="Genomic_DNA"/>
</dbReference>
<dbReference type="PaxDb" id="6945-B7PTC2"/>
<proteinExistence type="predicted"/>
<evidence type="ECO:0000313" key="4">
    <source>
        <dbReference type="Proteomes" id="UP000001555"/>
    </source>
</evidence>
<accession>B7PTC2</accession>
<protein>
    <submittedName>
        <fullName evidence="2 3">Uncharacterized protein</fullName>
    </submittedName>
</protein>